<proteinExistence type="predicted"/>
<name>A0A0E4H378_MYCLN</name>
<dbReference type="STRING" id="141349.BN1232_06158"/>
<dbReference type="InterPro" id="IPR029058">
    <property type="entry name" value="AB_hydrolase_fold"/>
</dbReference>
<dbReference type="Pfam" id="PF12697">
    <property type="entry name" value="Abhydrolase_6"/>
    <property type="match status" value="1"/>
</dbReference>
<feature type="domain" description="AB hydrolase-1" evidence="1">
    <location>
        <begin position="40"/>
        <end position="133"/>
    </location>
</feature>
<keyword evidence="2" id="KW-0378">Hydrolase</keyword>
<accession>A0A0E4H378</accession>
<dbReference type="PANTHER" id="PTHR43433">
    <property type="entry name" value="HYDROLASE, ALPHA/BETA FOLD FAMILY PROTEIN"/>
    <property type="match status" value="1"/>
</dbReference>
<dbReference type="PANTHER" id="PTHR43433:SF5">
    <property type="entry name" value="AB HYDROLASE-1 DOMAIN-CONTAINING PROTEIN"/>
    <property type="match status" value="1"/>
</dbReference>
<dbReference type="Proteomes" id="UP000199251">
    <property type="component" value="Unassembled WGS sequence"/>
</dbReference>
<dbReference type="SUPFAM" id="SSF53474">
    <property type="entry name" value="alpha/beta-Hydrolases"/>
    <property type="match status" value="1"/>
</dbReference>
<gene>
    <name evidence="2" type="ORF">BN1232_06158</name>
</gene>
<dbReference type="GO" id="GO:0016787">
    <property type="term" value="F:hydrolase activity"/>
    <property type="evidence" value="ECO:0007669"/>
    <property type="project" value="UniProtKB-KW"/>
</dbReference>
<evidence type="ECO:0000259" key="1">
    <source>
        <dbReference type="Pfam" id="PF12697"/>
    </source>
</evidence>
<protein>
    <submittedName>
        <fullName evidence="2">Alpha/beta hydrolase</fullName>
    </submittedName>
</protein>
<dbReference type="RefSeq" id="WP_090609929.1">
    <property type="nucleotide sequence ID" value="NZ_CTEE01000002.1"/>
</dbReference>
<evidence type="ECO:0000313" key="3">
    <source>
        <dbReference type="Proteomes" id="UP000199251"/>
    </source>
</evidence>
<dbReference type="InterPro" id="IPR000073">
    <property type="entry name" value="AB_hydrolase_1"/>
</dbReference>
<dbReference type="OrthoDB" id="5422338at2"/>
<organism evidence="2 3">
    <name type="scientific">Mycobacterium lentiflavum</name>
    <dbReference type="NCBI Taxonomy" id="141349"/>
    <lineage>
        <taxon>Bacteria</taxon>
        <taxon>Bacillati</taxon>
        <taxon>Actinomycetota</taxon>
        <taxon>Actinomycetes</taxon>
        <taxon>Mycobacteriales</taxon>
        <taxon>Mycobacteriaceae</taxon>
        <taxon>Mycobacterium</taxon>
        <taxon>Mycobacterium simiae complex</taxon>
    </lineage>
</organism>
<evidence type="ECO:0000313" key="2">
    <source>
        <dbReference type="EMBL" id="CQD24316.1"/>
    </source>
</evidence>
<reference evidence="2 3" key="1">
    <citation type="submission" date="2015-03" db="EMBL/GenBank/DDBJ databases">
        <authorList>
            <person name="Urmite Genomes"/>
        </authorList>
    </citation>
    <scope>NUCLEOTIDE SEQUENCE [LARGE SCALE GENOMIC DNA]</scope>
    <source>
        <strain evidence="2 3">CSUR P1491</strain>
    </source>
</reference>
<dbReference type="InterPro" id="IPR050471">
    <property type="entry name" value="AB_hydrolase"/>
</dbReference>
<dbReference type="EMBL" id="CTEE01000002">
    <property type="protein sequence ID" value="CQD24316.1"/>
    <property type="molecule type" value="Genomic_DNA"/>
</dbReference>
<dbReference type="AlphaFoldDB" id="A0A0E4H378"/>
<dbReference type="Gene3D" id="3.40.50.1820">
    <property type="entry name" value="alpha/beta hydrolase"/>
    <property type="match status" value="1"/>
</dbReference>
<sequence length="166" mass="18226">MNEHSQLACSPKLTERAITTVDGARLAVRDLNPRYPTATIVLLHGLCLSQESWSLQVCHLTQRWGPSIRIVTYDHRGHGSSTCAPIRTYTIERLADDLAAVTTALDIQPPLTLVAHSMGGLAAYCVNVRYVRGEPLSPCSERVLAMRSLGLTPFGGHRVRRLVPSE</sequence>